<keyword evidence="4" id="KW-0732">Signal</keyword>
<gene>
    <name evidence="6" type="ORF">OKA04_06780</name>
</gene>
<dbReference type="EC" id="5.2.1.8" evidence="1"/>
<protein>
    <recommendedName>
        <fullName evidence="1">peptidylprolyl isomerase</fullName>
        <ecNumber evidence="1">5.2.1.8</ecNumber>
    </recommendedName>
</protein>
<keyword evidence="2" id="KW-0697">Rotamase</keyword>
<comment type="caution">
    <text evidence="6">The sequence shown here is derived from an EMBL/GenBank/DDBJ whole genome shotgun (WGS) entry which is preliminary data.</text>
</comment>
<dbReference type="RefSeq" id="WP_264500390.1">
    <property type="nucleotide sequence ID" value="NZ_JAPDDS010000003.1"/>
</dbReference>
<dbReference type="InterPro" id="IPR029000">
    <property type="entry name" value="Cyclophilin-like_dom_sf"/>
</dbReference>
<evidence type="ECO:0000313" key="6">
    <source>
        <dbReference type="EMBL" id="MCW1884430.1"/>
    </source>
</evidence>
<name>A0ABT3FLI3_9BACT</name>
<dbReference type="PRINTS" id="PR00153">
    <property type="entry name" value="CSAPPISMRASE"/>
</dbReference>
<evidence type="ECO:0000313" key="7">
    <source>
        <dbReference type="Proteomes" id="UP001207930"/>
    </source>
</evidence>
<organism evidence="6 7">
    <name type="scientific">Luteolibacter flavescens</name>
    <dbReference type="NCBI Taxonomy" id="1859460"/>
    <lineage>
        <taxon>Bacteria</taxon>
        <taxon>Pseudomonadati</taxon>
        <taxon>Verrucomicrobiota</taxon>
        <taxon>Verrucomicrobiia</taxon>
        <taxon>Verrucomicrobiales</taxon>
        <taxon>Verrucomicrobiaceae</taxon>
        <taxon>Luteolibacter</taxon>
    </lineage>
</organism>
<evidence type="ECO:0000259" key="5">
    <source>
        <dbReference type="PROSITE" id="PS50072"/>
    </source>
</evidence>
<dbReference type="CDD" id="cd00317">
    <property type="entry name" value="cyclophilin"/>
    <property type="match status" value="1"/>
</dbReference>
<feature type="chain" id="PRO_5045642489" description="peptidylprolyl isomerase" evidence="4">
    <location>
        <begin position="21"/>
        <end position="436"/>
    </location>
</feature>
<proteinExistence type="predicted"/>
<accession>A0ABT3FLI3</accession>
<sequence length="436" mass="46772">MRRVRVPLLLLLASASLAHGQIYADFTVAQGSTTLGTFRARLDHDKAPRTCANFIGLATGRRPWVRVTTGELVENTPYYNGQTFHRLIHNFVIQGGSPNGQGTDSPGYAILDEYHASLRHTGRYFLSMAKASQPNTGGSQFFITLEATPSLDDKHSIFGEVISGRAIVDSFTNPANFPTDRTAANAGPSDPGYSDRPVTPITITNVVISGPDYAAFDLDAPALKLPIQKGIALVPKRNAAASTFSIVFDRGAGHEYHNSHSTDLRTWTPFRHYLSLDESEEAEISFTSVTFPKFFMRMIDTDYSFLNNAPADLNKANRKLRITSRAGNWVELTLGGGTTGTWTASNSTSGSLSAVSWSDSAPSTGLYSATGAQARFVPLGVLSATFSSPAGTDAWTSLNSVYLSFHGDTSGWVEGSATVSGSPIPGAVNRAFTITP</sequence>
<dbReference type="Gene3D" id="2.40.100.10">
    <property type="entry name" value="Cyclophilin-like"/>
    <property type="match status" value="1"/>
</dbReference>
<dbReference type="PANTHER" id="PTHR45625">
    <property type="entry name" value="PEPTIDYL-PROLYL CIS-TRANS ISOMERASE-RELATED"/>
    <property type="match status" value="1"/>
</dbReference>
<dbReference type="SUPFAM" id="SSF50891">
    <property type="entry name" value="Cyclophilin-like"/>
    <property type="match status" value="1"/>
</dbReference>
<keyword evidence="7" id="KW-1185">Reference proteome</keyword>
<feature type="domain" description="PPIase cyclophilin-type" evidence="5">
    <location>
        <begin position="25"/>
        <end position="208"/>
    </location>
</feature>
<dbReference type="InterPro" id="IPR002130">
    <property type="entry name" value="Cyclophilin-type_PPIase_dom"/>
</dbReference>
<dbReference type="EMBL" id="JAPDDS010000003">
    <property type="protein sequence ID" value="MCW1884430.1"/>
    <property type="molecule type" value="Genomic_DNA"/>
</dbReference>
<dbReference type="PROSITE" id="PS50072">
    <property type="entry name" value="CSA_PPIASE_2"/>
    <property type="match status" value="1"/>
</dbReference>
<dbReference type="Pfam" id="PF00160">
    <property type="entry name" value="Pro_isomerase"/>
    <property type="match status" value="1"/>
</dbReference>
<dbReference type="GO" id="GO:0016853">
    <property type="term" value="F:isomerase activity"/>
    <property type="evidence" value="ECO:0007669"/>
    <property type="project" value="UniProtKB-KW"/>
</dbReference>
<evidence type="ECO:0000256" key="3">
    <source>
        <dbReference type="ARBA" id="ARBA00023235"/>
    </source>
</evidence>
<evidence type="ECO:0000256" key="4">
    <source>
        <dbReference type="SAM" id="SignalP"/>
    </source>
</evidence>
<dbReference type="Proteomes" id="UP001207930">
    <property type="component" value="Unassembled WGS sequence"/>
</dbReference>
<evidence type="ECO:0000256" key="1">
    <source>
        <dbReference type="ARBA" id="ARBA00013194"/>
    </source>
</evidence>
<dbReference type="PANTHER" id="PTHR45625:SF4">
    <property type="entry name" value="PEPTIDYLPROLYL ISOMERASE DOMAIN AND WD REPEAT-CONTAINING PROTEIN 1"/>
    <property type="match status" value="1"/>
</dbReference>
<reference evidence="6 7" key="1">
    <citation type="submission" date="2022-10" db="EMBL/GenBank/DDBJ databases">
        <title>Luteolibacter flavescens strain MCCC 1K03193, whole genome shotgun sequencing project.</title>
        <authorList>
            <person name="Zhao G."/>
            <person name="Shen L."/>
        </authorList>
    </citation>
    <scope>NUCLEOTIDE SEQUENCE [LARGE SCALE GENOMIC DNA]</scope>
    <source>
        <strain evidence="6 7">MCCC 1K03193</strain>
    </source>
</reference>
<keyword evidence="3 6" id="KW-0413">Isomerase</keyword>
<evidence type="ECO:0000256" key="2">
    <source>
        <dbReference type="ARBA" id="ARBA00023110"/>
    </source>
</evidence>
<feature type="signal peptide" evidence="4">
    <location>
        <begin position="1"/>
        <end position="20"/>
    </location>
</feature>
<dbReference type="InterPro" id="IPR044666">
    <property type="entry name" value="Cyclophilin_A-like"/>
</dbReference>